<dbReference type="OrthoDB" id="9763003at2"/>
<feature type="transmembrane region" description="Helical" evidence="6">
    <location>
        <begin position="136"/>
        <end position="159"/>
    </location>
</feature>
<sequence>MESVVLLGSIIGGLGLFLLAIGMMTEGLKLAAGNALRTLLAKWSKTPFRGVVSGAAMTALVQSSSAVTVASLGFVNAGLLSMRHALGIVYGANIGTTMTGWLVAMVGFKLNIQAVALPMIGVGMILKLLKPNSRLASVGIAIAGFGLFFVGIDSLKTAFEGIVSTFDLSQFKAEGVEGFLMYLVIGFVMTVLTQSSSASIALTITAATSGMVGIYAAGAMVIGANIGTTSTAMFASIGATSSAKRVAAAQVVFNVATAVVAALILPLLFGLIHWVTAVAEIDADPGITLAIFHTLFNLLGVALIFPLNDKLASFLEQRFVSLEEEASKPKHLDKNIAQTPDLAVNALILELLSVSDRFLHVYPKLFSQQSSEITAVENDIHGVEALCQHISQFIVDVERAALSEETTKALASLMRVEHYMLSSAQKALAISAVSRRRDVLTKAELEGQLLNYLSVTNEFMRMVRWRQFDSSDALSLQFDLLDKEHHKVKSALVMGATQGDIAVTQMTDATECMECLLQIVQMWVKVFVRIQQVEDSITTANLIHGDSQNNSKTIEGV</sequence>
<feature type="transmembrane region" description="Helical" evidence="6">
    <location>
        <begin position="287"/>
        <end position="307"/>
    </location>
</feature>
<keyword evidence="3 6" id="KW-0812">Transmembrane</keyword>
<feature type="transmembrane region" description="Helical" evidence="6">
    <location>
        <begin position="214"/>
        <end position="239"/>
    </location>
</feature>
<dbReference type="GO" id="GO:0005436">
    <property type="term" value="F:sodium:phosphate symporter activity"/>
    <property type="evidence" value="ECO:0007669"/>
    <property type="project" value="InterPro"/>
</dbReference>
<keyword evidence="5 6" id="KW-0472">Membrane</keyword>
<comment type="caution">
    <text evidence="7">The sequence shown here is derived from an EMBL/GenBank/DDBJ whole genome shotgun (WGS) entry which is preliminary data.</text>
</comment>
<feature type="transmembrane region" description="Helical" evidence="6">
    <location>
        <begin position="55"/>
        <end position="75"/>
    </location>
</feature>
<feature type="transmembrane region" description="Helical" evidence="6">
    <location>
        <begin position="110"/>
        <end position="129"/>
    </location>
</feature>
<protein>
    <submittedName>
        <fullName evidence="7">Sodium:phosphate symporter</fullName>
    </submittedName>
</protein>
<feature type="transmembrane region" description="Helical" evidence="6">
    <location>
        <begin position="251"/>
        <end position="275"/>
    </location>
</feature>
<reference evidence="7 8" key="1">
    <citation type="submission" date="2014-12" db="EMBL/GenBank/DDBJ databases">
        <title>Genome sequencing of Alteromonas marina AD001.</title>
        <authorList>
            <person name="Adrian T.G.S."/>
            <person name="Chan K.G."/>
        </authorList>
    </citation>
    <scope>NUCLEOTIDE SEQUENCE [LARGE SCALE GENOMIC DNA]</scope>
    <source>
        <strain evidence="7 8">AD001</strain>
    </source>
</reference>
<evidence type="ECO:0000256" key="4">
    <source>
        <dbReference type="ARBA" id="ARBA00022989"/>
    </source>
</evidence>
<evidence type="ECO:0000256" key="3">
    <source>
        <dbReference type="ARBA" id="ARBA00022692"/>
    </source>
</evidence>
<gene>
    <name evidence="7" type="ORF">RJ41_17500</name>
</gene>
<evidence type="ECO:0000313" key="8">
    <source>
        <dbReference type="Proteomes" id="UP000031197"/>
    </source>
</evidence>
<evidence type="ECO:0000256" key="6">
    <source>
        <dbReference type="SAM" id="Phobius"/>
    </source>
</evidence>
<feature type="transmembrane region" description="Helical" evidence="6">
    <location>
        <begin position="179"/>
        <end position="202"/>
    </location>
</feature>
<dbReference type="AlphaFoldDB" id="A0A0B3YVT1"/>
<organism evidence="7 8">
    <name type="scientific">Alteromonas marina</name>
    <dbReference type="NCBI Taxonomy" id="203795"/>
    <lineage>
        <taxon>Bacteria</taxon>
        <taxon>Pseudomonadati</taxon>
        <taxon>Pseudomonadota</taxon>
        <taxon>Gammaproteobacteria</taxon>
        <taxon>Alteromonadales</taxon>
        <taxon>Alteromonadaceae</taxon>
        <taxon>Alteromonas/Salinimonas group</taxon>
        <taxon>Alteromonas</taxon>
    </lineage>
</organism>
<dbReference type="PANTHER" id="PTHR10010">
    <property type="entry name" value="SOLUTE CARRIER FAMILY 34 SODIUM PHOSPHATE , MEMBER 2-RELATED"/>
    <property type="match status" value="1"/>
</dbReference>
<keyword evidence="2" id="KW-1003">Cell membrane</keyword>
<comment type="subcellular location">
    <subcellularLocation>
        <location evidence="1">Cell membrane</location>
        <topology evidence="1">Multi-pass membrane protein</topology>
    </subcellularLocation>
</comment>
<evidence type="ECO:0000313" key="7">
    <source>
        <dbReference type="EMBL" id="KHT44649.1"/>
    </source>
</evidence>
<dbReference type="NCBIfam" id="NF037997">
    <property type="entry name" value="Na_Pi_symport"/>
    <property type="match status" value="1"/>
</dbReference>
<name>A0A0B3YVT1_9ALTE</name>
<evidence type="ECO:0000256" key="1">
    <source>
        <dbReference type="ARBA" id="ARBA00004651"/>
    </source>
</evidence>
<accession>A0A0B3YVT1</accession>
<dbReference type="Pfam" id="PF02690">
    <property type="entry name" value="Na_Pi_cotrans"/>
    <property type="match status" value="2"/>
</dbReference>
<dbReference type="InterPro" id="IPR003841">
    <property type="entry name" value="Na/Pi_transpt"/>
</dbReference>
<keyword evidence="8" id="KW-1185">Reference proteome</keyword>
<dbReference type="PANTHER" id="PTHR10010:SF46">
    <property type="entry name" value="SODIUM-DEPENDENT PHOSPHATE TRANSPORT PROTEIN 2B"/>
    <property type="match status" value="1"/>
</dbReference>
<dbReference type="Proteomes" id="UP000031197">
    <property type="component" value="Unassembled WGS sequence"/>
</dbReference>
<dbReference type="EMBL" id="JWLW01000066">
    <property type="protein sequence ID" value="KHT44649.1"/>
    <property type="molecule type" value="Genomic_DNA"/>
</dbReference>
<dbReference type="RefSeq" id="WP_039223465.1">
    <property type="nucleotide sequence ID" value="NZ_JWLW01000066.1"/>
</dbReference>
<evidence type="ECO:0000256" key="5">
    <source>
        <dbReference type="ARBA" id="ARBA00023136"/>
    </source>
</evidence>
<evidence type="ECO:0000256" key="2">
    <source>
        <dbReference type="ARBA" id="ARBA00022475"/>
    </source>
</evidence>
<feature type="transmembrane region" description="Helical" evidence="6">
    <location>
        <begin position="87"/>
        <end position="104"/>
    </location>
</feature>
<dbReference type="GO" id="GO:0005886">
    <property type="term" value="C:plasma membrane"/>
    <property type="evidence" value="ECO:0007669"/>
    <property type="project" value="UniProtKB-SubCell"/>
</dbReference>
<dbReference type="GO" id="GO:0044341">
    <property type="term" value="P:sodium-dependent phosphate transport"/>
    <property type="evidence" value="ECO:0007669"/>
    <property type="project" value="InterPro"/>
</dbReference>
<keyword evidence="4 6" id="KW-1133">Transmembrane helix</keyword>
<proteinExistence type="predicted"/>